<dbReference type="AlphaFoldDB" id="A0A840BPB6"/>
<name>A0A840BPB6_9RHOO</name>
<sequence length="87" mass="9340">MDALIHAMAISQSAEAARHAGIRVEPHFTSQEALSIHSEQGVIELAGPRAVEFLERARKLWGLAGVVSLHMAMLHCASEILAKQTAA</sequence>
<accession>A0A840BPB6</accession>
<proteinExistence type="predicted"/>
<evidence type="ECO:0000313" key="2">
    <source>
        <dbReference type="Proteomes" id="UP000561045"/>
    </source>
</evidence>
<dbReference type="RefSeq" id="WP_207064276.1">
    <property type="nucleotide sequence ID" value="NZ_BAABLE010000011.1"/>
</dbReference>
<dbReference type="Proteomes" id="UP000561045">
    <property type="component" value="Unassembled WGS sequence"/>
</dbReference>
<protein>
    <submittedName>
        <fullName evidence="1">Uncharacterized protein</fullName>
    </submittedName>
</protein>
<organism evidence="1 2">
    <name type="scientific">Niveibacterium umoris</name>
    <dbReference type="NCBI Taxonomy" id="1193620"/>
    <lineage>
        <taxon>Bacteria</taxon>
        <taxon>Pseudomonadati</taxon>
        <taxon>Pseudomonadota</taxon>
        <taxon>Betaproteobacteria</taxon>
        <taxon>Rhodocyclales</taxon>
        <taxon>Rhodocyclaceae</taxon>
        <taxon>Niveibacterium</taxon>
    </lineage>
</organism>
<keyword evidence="2" id="KW-1185">Reference proteome</keyword>
<reference evidence="1 2" key="1">
    <citation type="submission" date="2020-08" db="EMBL/GenBank/DDBJ databases">
        <title>Genomic Encyclopedia of Type Strains, Phase IV (KMG-IV): sequencing the most valuable type-strain genomes for metagenomic binning, comparative biology and taxonomic classification.</title>
        <authorList>
            <person name="Goeker M."/>
        </authorList>
    </citation>
    <scope>NUCLEOTIDE SEQUENCE [LARGE SCALE GENOMIC DNA]</scope>
    <source>
        <strain evidence="1 2">DSM 106739</strain>
    </source>
</reference>
<dbReference type="EMBL" id="JACIET010000001">
    <property type="protein sequence ID" value="MBB4012287.1"/>
    <property type="molecule type" value="Genomic_DNA"/>
</dbReference>
<comment type="caution">
    <text evidence="1">The sequence shown here is derived from an EMBL/GenBank/DDBJ whole genome shotgun (WGS) entry which is preliminary data.</text>
</comment>
<gene>
    <name evidence="1" type="ORF">GGR36_001595</name>
</gene>
<evidence type="ECO:0000313" key="1">
    <source>
        <dbReference type="EMBL" id="MBB4012287.1"/>
    </source>
</evidence>